<comment type="caution">
    <text evidence="2">The sequence shown here is derived from an EMBL/GenBank/DDBJ whole genome shotgun (WGS) entry which is preliminary data.</text>
</comment>
<dbReference type="Gene3D" id="2.120.10.30">
    <property type="entry name" value="TolB, C-terminal domain"/>
    <property type="match status" value="1"/>
</dbReference>
<dbReference type="InterPro" id="IPR011042">
    <property type="entry name" value="6-blade_b-propeller_TolB-like"/>
</dbReference>
<dbReference type="SUPFAM" id="SSF63829">
    <property type="entry name" value="Calcium-dependent phosphotriesterase"/>
    <property type="match status" value="1"/>
</dbReference>
<dbReference type="PANTHER" id="PTHR47572:SF5">
    <property type="entry name" value="BLR2277 PROTEIN"/>
    <property type="match status" value="1"/>
</dbReference>
<feature type="domain" description="SMP-30/Gluconolactonase/LRE-like region" evidence="1">
    <location>
        <begin position="16"/>
        <end position="250"/>
    </location>
</feature>
<dbReference type="InterPro" id="IPR013658">
    <property type="entry name" value="SGL"/>
</dbReference>
<dbReference type="Proteomes" id="UP000677537">
    <property type="component" value="Unassembled WGS sequence"/>
</dbReference>
<dbReference type="InterPro" id="IPR051262">
    <property type="entry name" value="SMP-30/CGR1_Lactonase"/>
</dbReference>
<reference evidence="2" key="1">
    <citation type="submission" date="2021-03" db="EMBL/GenBank/DDBJ databases">
        <authorList>
            <person name="So Y."/>
        </authorList>
    </citation>
    <scope>NUCLEOTIDE SEQUENCE</scope>
    <source>
        <strain evidence="2">SG15</strain>
    </source>
</reference>
<evidence type="ECO:0000259" key="1">
    <source>
        <dbReference type="Pfam" id="PF08450"/>
    </source>
</evidence>
<sequence>MAMQPRILADGLGFIEGPAVHPDGRLAIASISAGLVHVLDASGRLLESHMTGGGPNGLAWSGDALYVAQNGGIFGASGAARPGVQRIHDGRVEYAFDFPFEAPNDLAFGPDGRLWVTDPLTDRALHEPVEGHVIACDPETGRCEVMIEGRHFPNGRAFDASGAHLYLACTHDRAIERLSLGAVGIPSSDGVLCTTAKARPDGLAIDVEGKIWACTPGSGGVEVFNPSGAPLRRIELGEGTMTTNLCFMGGVLIVTAAGRGQVLALDVGAEGLALHPFR</sequence>
<gene>
    <name evidence="2" type="ORF">J5Y10_24115</name>
</gene>
<dbReference type="Pfam" id="PF08450">
    <property type="entry name" value="SGL"/>
    <property type="match status" value="1"/>
</dbReference>
<name>A0A940N8A8_9PROT</name>
<accession>A0A940N8A8</accession>
<keyword evidence="3" id="KW-1185">Reference proteome</keyword>
<dbReference type="AlphaFoldDB" id="A0A940N8A8"/>
<evidence type="ECO:0000313" key="2">
    <source>
        <dbReference type="EMBL" id="MBP0495892.1"/>
    </source>
</evidence>
<proteinExistence type="predicted"/>
<evidence type="ECO:0000313" key="3">
    <source>
        <dbReference type="Proteomes" id="UP000677537"/>
    </source>
</evidence>
<dbReference type="EMBL" id="JAGIZA010000023">
    <property type="protein sequence ID" value="MBP0495892.1"/>
    <property type="molecule type" value="Genomic_DNA"/>
</dbReference>
<organism evidence="2 3">
    <name type="scientific">Roseomonas indoligenes</name>
    <dbReference type="NCBI Taxonomy" id="2820811"/>
    <lineage>
        <taxon>Bacteria</taxon>
        <taxon>Pseudomonadati</taxon>
        <taxon>Pseudomonadota</taxon>
        <taxon>Alphaproteobacteria</taxon>
        <taxon>Acetobacterales</taxon>
        <taxon>Roseomonadaceae</taxon>
        <taxon>Roseomonas</taxon>
    </lineage>
</organism>
<protein>
    <submittedName>
        <fullName evidence="2">SMP-30/gluconolactonase/LRE family protein</fullName>
    </submittedName>
</protein>
<dbReference type="PANTHER" id="PTHR47572">
    <property type="entry name" value="LIPOPROTEIN-RELATED"/>
    <property type="match status" value="1"/>
</dbReference>